<keyword evidence="1" id="KW-1133">Transmembrane helix</keyword>
<dbReference type="KEGG" id="nue:C5F50_09535"/>
<evidence type="ECO:0000313" key="2">
    <source>
        <dbReference type="EMBL" id="QLH07289.1"/>
    </source>
</evidence>
<keyword evidence="3" id="KW-1185">Reference proteome</keyword>
<dbReference type="OrthoDB" id="380785at2157"/>
<proteinExistence type="predicted"/>
<keyword evidence="1" id="KW-0472">Membrane</keyword>
<reference evidence="2 3" key="1">
    <citation type="submission" date="2018-02" db="EMBL/GenBank/DDBJ databases">
        <title>Complete genome of Nitrosopumilus ureaphilus PS0.</title>
        <authorList>
            <person name="Qin W."/>
            <person name="Zheng Y."/>
            <person name="Stahl D.A."/>
        </authorList>
    </citation>
    <scope>NUCLEOTIDE SEQUENCE [LARGE SCALE GENOMIC DNA]</scope>
    <source>
        <strain evidence="2 3">PS0</strain>
    </source>
</reference>
<evidence type="ECO:0000256" key="1">
    <source>
        <dbReference type="SAM" id="Phobius"/>
    </source>
</evidence>
<feature type="transmembrane region" description="Helical" evidence="1">
    <location>
        <begin position="12"/>
        <end position="30"/>
    </location>
</feature>
<dbReference type="AlphaFoldDB" id="A0A7D5MAX5"/>
<organism evidence="2 3">
    <name type="scientific">Nitrosopumilus ureiphilus</name>
    <dbReference type="NCBI Taxonomy" id="1470067"/>
    <lineage>
        <taxon>Archaea</taxon>
        <taxon>Nitrososphaerota</taxon>
        <taxon>Nitrososphaeria</taxon>
        <taxon>Nitrosopumilales</taxon>
        <taxon>Nitrosopumilaceae</taxon>
        <taxon>Nitrosopumilus</taxon>
    </lineage>
</organism>
<dbReference type="GeneID" id="56068346"/>
<gene>
    <name evidence="2" type="ORF">C5F50_09535</name>
</gene>
<dbReference type="EMBL" id="CP026995">
    <property type="protein sequence ID" value="QLH07289.1"/>
    <property type="molecule type" value="Genomic_DNA"/>
</dbReference>
<dbReference type="Proteomes" id="UP000509478">
    <property type="component" value="Chromosome"/>
</dbReference>
<sequence length="151" mass="16198">MNFKKRRAVGGLISLIGIIIVFGIVSVAYLELSSAQTNLISTSLVANQKVSDKNNARLNFTSTPTLTDGQYVLPIDNIGSDTISIQSYIVYNSTHNIIGKGEKNSSINAGNNISFVTDAIDITNSDSDIILIVTDLGKKCVIPADVSFRIC</sequence>
<keyword evidence="1" id="KW-0812">Transmembrane</keyword>
<protein>
    <recommendedName>
        <fullName evidence="4">Type IV pilin</fullName>
    </recommendedName>
</protein>
<evidence type="ECO:0000313" key="3">
    <source>
        <dbReference type="Proteomes" id="UP000509478"/>
    </source>
</evidence>
<name>A0A7D5MAX5_9ARCH</name>
<dbReference type="RefSeq" id="WP_179371162.1">
    <property type="nucleotide sequence ID" value="NZ_CP026995.1"/>
</dbReference>
<evidence type="ECO:0008006" key="4">
    <source>
        <dbReference type="Google" id="ProtNLM"/>
    </source>
</evidence>
<accession>A0A7D5MAX5</accession>